<comment type="caution">
    <text evidence="1">The sequence shown here is derived from an EMBL/GenBank/DDBJ whole genome shotgun (WGS) entry which is preliminary data.</text>
</comment>
<sequence length="97" mass="10246">MDAASFLEVVNNISAGVETSVQAAQSAPNSTTAPFGAQANPVHTEAMPNEQQVPALPVNNNHAFAAAAEPLLGFPNHTYPHQYHMFAAQPLVPIGNW</sequence>
<dbReference type="EMBL" id="MU069732">
    <property type="protein sequence ID" value="KAF5834912.1"/>
    <property type="molecule type" value="Genomic_DNA"/>
</dbReference>
<proteinExistence type="predicted"/>
<name>A0ABQ7GJY5_DUNSA</name>
<protein>
    <recommendedName>
        <fullName evidence="3">Encoded protein</fullName>
    </recommendedName>
</protein>
<evidence type="ECO:0008006" key="3">
    <source>
        <dbReference type="Google" id="ProtNLM"/>
    </source>
</evidence>
<accession>A0ABQ7GJY5</accession>
<gene>
    <name evidence="1" type="ORF">DUNSADRAFT_8183</name>
</gene>
<dbReference type="Proteomes" id="UP000815325">
    <property type="component" value="Unassembled WGS sequence"/>
</dbReference>
<evidence type="ECO:0000313" key="2">
    <source>
        <dbReference type="Proteomes" id="UP000815325"/>
    </source>
</evidence>
<evidence type="ECO:0000313" key="1">
    <source>
        <dbReference type="EMBL" id="KAF5834912.1"/>
    </source>
</evidence>
<organism evidence="1 2">
    <name type="scientific">Dunaliella salina</name>
    <name type="common">Green alga</name>
    <name type="synonym">Protococcus salinus</name>
    <dbReference type="NCBI Taxonomy" id="3046"/>
    <lineage>
        <taxon>Eukaryota</taxon>
        <taxon>Viridiplantae</taxon>
        <taxon>Chlorophyta</taxon>
        <taxon>core chlorophytes</taxon>
        <taxon>Chlorophyceae</taxon>
        <taxon>CS clade</taxon>
        <taxon>Chlamydomonadales</taxon>
        <taxon>Dunaliellaceae</taxon>
        <taxon>Dunaliella</taxon>
    </lineage>
</organism>
<reference evidence="1" key="1">
    <citation type="submission" date="2017-08" db="EMBL/GenBank/DDBJ databases">
        <authorList>
            <person name="Polle J.E."/>
            <person name="Barry K."/>
            <person name="Cushman J."/>
            <person name="Schmutz J."/>
            <person name="Tran D."/>
            <person name="Hathwaick L.T."/>
            <person name="Yim W.C."/>
            <person name="Jenkins J."/>
            <person name="Mckie-Krisberg Z.M."/>
            <person name="Prochnik S."/>
            <person name="Lindquist E."/>
            <person name="Dockter R.B."/>
            <person name="Adam C."/>
            <person name="Molina H."/>
            <person name="Bunkerborg J."/>
            <person name="Jin E."/>
            <person name="Buchheim M."/>
            <person name="Magnuson J."/>
        </authorList>
    </citation>
    <scope>NUCLEOTIDE SEQUENCE</scope>
    <source>
        <strain evidence="1">CCAP 19/18</strain>
    </source>
</reference>
<keyword evidence="2" id="KW-1185">Reference proteome</keyword>